<evidence type="ECO:0000259" key="7">
    <source>
        <dbReference type="Pfam" id="PF09335"/>
    </source>
</evidence>
<feature type="transmembrane region" description="Helical" evidence="6">
    <location>
        <begin position="16"/>
        <end position="36"/>
    </location>
</feature>
<feature type="transmembrane region" description="Helical" evidence="6">
    <location>
        <begin position="174"/>
        <end position="194"/>
    </location>
</feature>
<protein>
    <recommendedName>
        <fullName evidence="6">TVP38/TMEM64 family membrane protein</fullName>
    </recommendedName>
</protein>
<dbReference type="EMBL" id="JBHSOJ010000015">
    <property type="protein sequence ID" value="MFC5630549.1"/>
    <property type="molecule type" value="Genomic_DNA"/>
</dbReference>
<keyword evidence="2 6" id="KW-1003">Cell membrane</keyword>
<evidence type="ECO:0000256" key="3">
    <source>
        <dbReference type="ARBA" id="ARBA00022692"/>
    </source>
</evidence>
<dbReference type="PANTHER" id="PTHR12677">
    <property type="entry name" value="GOLGI APPARATUS MEMBRANE PROTEIN TVP38-RELATED"/>
    <property type="match status" value="1"/>
</dbReference>
<comment type="similarity">
    <text evidence="6">Belongs to the TVP38/TMEM64 family.</text>
</comment>
<keyword evidence="9" id="KW-1185">Reference proteome</keyword>
<name>A0ABW0UE12_9STRE</name>
<comment type="caution">
    <text evidence="8">The sequence shown here is derived from an EMBL/GenBank/DDBJ whole genome shotgun (WGS) entry which is preliminary data.</text>
</comment>
<comment type="subcellular location">
    <subcellularLocation>
        <location evidence="1 6">Cell membrane</location>
        <topology evidence="1 6">Multi-pass membrane protein</topology>
    </subcellularLocation>
</comment>
<dbReference type="Proteomes" id="UP001596110">
    <property type="component" value="Unassembled WGS sequence"/>
</dbReference>
<keyword evidence="3 6" id="KW-0812">Transmembrane</keyword>
<proteinExistence type="inferred from homology"/>
<evidence type="ECO:0000256" key="6">
    <source>
        <dbReference type="RuleBase" id="RU366058"/>
    </source>
</evidence>
<organism evidence="8 9">
    <name type="scientific">Streptococcus caledonicus</name>
    <dbReference type="NCBI Taxonomy" id="2614158"/>
    <lineage>
        <taxon>Bacteria</taxon>
        <taxon>Bacillati</taxon>
        <taxon>Bacillota</taxon>
        <taxon>Bacilli</taxon>
        <taxon>Lactobacillales</taxon>
        <taxon>Streptococcaceae</taxon>
        <taxon>Streptococcus</taxon>
    </lineage>
</organism>
<evidence type="ECO:0000256" key="5">
    <source>
        <dbReference type="ARBA" id="ARBA00023136"/>
    </source>
</evidence>
<dbReference type="InterPro" id="IPR032816">
    <property type="entry name" value="VTT_dom"/>
</dbReference>
<gene>
    <name evidence="8" type="ORF">ACFPQ3_02815</name>
</gene>
<sequence>MSKEIDPKRYYRYQKIFKIIGIIAVVLSVVLVGYLVRGLKIFENPDALANLIKDHMIIGSLCFFLIQVIQVVVPIIPGGVTTVIGFMAFDFWWGLFLNYISLSLGSIILFCLVKEYGRPFILLFVNEKHLLKYEKHLSSKTYERFFILNMLSPMAPADIMVMVTGLSSMPYYKFLRIILICKPISIVTYSYFWIYGGQWLEKIF</sequence>
<feature type="transmembrane region" description="Helical" evidence="6">
    <location>
        <begin position="91"/>
        <end position="113"/>
    </location>
</feature>
<dbReference type="RefSeq" id="WP_156806511.1">
    <property type="nucleotide sequence ID" value="NZ_JBHSOJ010000015.1"/>
</dbReference>
<feature type="domain" description="VTT" evidence="7">
    <location>
        <begin position="76"/>
        <end position="192"/>
    </location>
</feature>
<dbReference type="InterPro" id="IPR015414">
    <property type="entry name" value="TMEM64"/>
</dbReference>
<evidence type="ECO:0000313" key="9">
    <source>
        <dbReference type="Proteomes" id="UP001596110"/>
    </source>
</evidence>
<dbReference type="Pfam" id="PF09335">
    <property type="entry name" value="VTT_dom"/>
    <property type="match status" value="1"/>
</dbReference>
<keyword evidence="5 6" id="KW-0472">Membrane</keyword>
<evidence type="ECO:0000313" key="8">
    <source>
        <dbReference type="EMBL" id="MFC5630549.1"/>
    </source>
</evidence>
<reference evidence="9" key="1">
    <citation type="journal article" date="2019" name="Int. J. Syst. Evol. Microbiol.">
        <title>The Global Catalogue of Microorganisms (GCM) 10K type strain sequencing project: providing services to taxonomists for standard genome sequencing and annotation.</title>
        <authorList>
            <consortium name="The Broad Institute Genomics Platform"/>
            <consortium name="The Broad Institute Genome Sequencing Center for Infectious Disease"/>
            <person name="Wu L."/>
            <person name="Ma J."/>
        </authorList>
    </citation>
    <scope>NUCLEOTIDE SEQUENCE [LARGE SCALE GENOMIC DNA]</scope>
    <source>
        <strain evidence="9">DT43</strain>
    </source>
</reference>
<dbReference type="PANTHER" id="PTHR12677:SF49">
    <property type="entry name" value="TVP38_TMEM64 FAMILY MEMBRANE PROTEIN"/>
    <property type="match status" value="1"/>
</dbReference>
<keyword evidence="4 6" id="KW-1133">Transmembrane helix</keyword>
<evidence type="ECO:0000256" key="4">
    <source>
        <dbReference type="ARBA" id="ARBA00022989"/>
    </source>
</evidence>
<evidence type="ECO:0000256" key="2">
    <source>
        <dbReference type="ARBA" id="ARBA00022475"/>
    </source>
</evidence>
<feature type="transmembrane region" description="Helical" evidence="6">
    <location>
        <begin position="57"/>
        <end position="79"/>
    </location>
</feature>
<evidence type="ECO:0000256" key="1">
    <source>
        <dbReference type="ARBA" id="ARBA00004651"/>
    </source>
</evidence>
<feature type="transmembrane region" description="Helical" evidence="6">
    <location>
        <begin position="145"/>
        <end position="168"/>
    </location>
</feature>
<accession>A0ABW0UE12</accession>